<evidence type="ECO:0000313" key="3">
    <source>
        <dbReference type="EMBL" id="CAF5218410.1"/>
    </source>
</evidence>
<sequence length="84" mass="9927">ARENTLRNQHLAKQRFDQNRANPQYSVGRTVLIRNRNSTMNKFSPKFVGPYTIINRIRDKTYIVQHEDSGRRVQVTVQDIRSLN</sequence>
<dbReference type="EMBL" id="CAJOBI010346750">
    <property type="protein sequence ID" value="CAF5218410.1"/>
    <property type="molecule type" value="Genomic_DNA"/>
</dbReference>
<protein>
    <submittedName>
        <fullName evidence="2">Uncharacterized protein</fullName>
    </submittedName>
</protein>
<dbReference type="Proteomes" id="UP000676336">
    <property type="component" value="Unassembled WGS sequence"/>
</dbReference>
<name>A0A816ZJW0_9BILA</name>
<evidence type="ECO:0000313" key="4">
    <source>
        <dbReference type="Proteomes" id="UP000663824"/>
    </source>
</evidence>
<evidence type="ECO:0000256" key="1">
    <source>
        <dbReference type="SAM" id="MobiDB-lite"/>
    </source>
</evidence>
<comment type="caution">
    <text evidence="2">The sequence shown here is derived from an EMBL/GenBank/DDBJ whole genome shotgun (WGS) entry which is preliminary data.</text>
</comment>
<evidence type="ECO:0000313" key="2">
    <source>
        <dbReference type="EMBL" id="CAF2217208.1"/>
    </source>
</evidence>
<proteinExistence type="predicted"/>
<dbReference type="AlphaFoldDB" id="A0A816ZJW0"/>
<feature type="non-terminal residue" evidence="2">
    <location>
        <position position="1"/>
    </location>
</feature>
<feature type="region of interest" description="Disordered" evidence="1">
    <location>
        <begin position="1"/>
        <end position="20"/>
    </location>
</feature>
<dbReference type="EMBL" id="CAJNRE010019919">
    <property type="protein sequence ID" value="CAF2217208.1"/>
    <property type="molecule type" value="Genomic_DNA"/>
</dbReference>
<reference evidence="2" key="1">
    <citation type="submission" date="2021-02" db="EMBL/GenBank/DDBJ databases">
        <authorList>
            <person name="Nowell W R."/>
        </authorList>
    </citation>
    <scope>NUCLEOTIDE SEQUENCE</scope>
</reference>
<accession>A0A816ZJW0</accession>
<organism evidence="2 4">
    <name type="scientific">Rotaria magnacalcarata</name>
    <dbReference type="NCBI Taxonomy" id="392030"/>
    <lineage>
        <taxon>Eukaryota</taxon>
        <taxon>Metazoa</taxon>
        <taxon>Spiralia</taxon>
        <taxon>Gnathifera</taxon>
        <taxon>Rotifera</taxon>
        <taxon>Eurotatoria</taxon>
        <taxon>Bdelloidea</taxon>
        <taxon>Philodinida</taxon>
        <taxon>Philodinidae</taxon>
        <taxon>Rotaria</taxon>
    </lineage>
</organism>
<dbReference type="Proteomes" id="UP000663824">
    <property type="component" value="Unassembled WGS sequence"/>
</dbReference>
<gene>
    <name evidence="2" type="ORF">MBJ925_LOCUS36191</name>
    <name evidence="3" type="ORF">SMN809_LOCUS80942</name>
</gene>